<dbReference type="STRING" id="587909.SAMN05421810_10153"/>
<feature type="region of interest" description="Disordered" evidence="1">
    <location>
        <begin position="92"/>
        <end position="114"/>
    </location>
</feature>
<dbReference type="AlphaFoldDB" id="A0A1I5K9I8"/>
<dbReference type="RefSeq" id="WP_092526101.1">
    <property type="nucleotide sequence ID" value="NZ_FOWW01000001.1"/>
</dbReference>
<gene>
    <name evidence="2" type="ORF">SAMN05421810_10153</name>
</gene>
<evidence type="ECO:0000313" key="3">
    <source>
        <dbReference type="Proteomes" id="UP000198727"/>
    </source>
</evidence>
<keyword evidence="3" id="KW-1185">Reference proteome</keyword>
<dbReference type="Pfam" id="PF14428">
    <property type="entry name" value="DddA-like"/>
    <property type="match status" value="1"/>
</dbReference>
<dbReference type="OrthoDB" id="3370651at2"/>
<proteinExistence type="predicted"/>
<protein>
    <submittedName>
        <fullName evidence="2">SCP1.201-like deaminase</fullName>
    </submittedName>
</protein>
<evidence type="ECO:0000256" key="1">
    <source>
        <dbReference type="SAM" id="MobiDB-lite"/>
    </source>
</evidence>
<sequence>MTIEEEANRLRDLANVVPVDALGQLLTQVEQLGNEAQQIVGYDDELMSLIGDVTQTAQDAAATMTRLQQVMRSVAARHLGQVDASDIPLATPQVASTQPPAPRSAPAVTAPDGSRYPEQGAWCADLLPPRVRVGQGDRTIGYVDGSYHQFTSGLDDTYSPQIWRRLMEKGVQEAAATFLSTHVELKVATDMIMRGKTDSELVINHQPCRARSPLRPGCDDVLEQYLPPGYTLTVHGTTDEGEPFTRTYRGKA</sequence>
<accession>A0A1I5K9I8</accession>
<name>A0A1I5K9I8_9PSEU</name>
<dbReference type="Proteomes" id="UP000198727">
    <property type="component" value="Unassembled WGS sequence"/>
</dbReference>
<organism evidence="2 3">
    <name type="scientific">Amycolatopsis arida</name>
    <dbReference type="NCBI Taxonomy" id="587909"/>
    <lineage>
        <taxon>Bacteria</taxon>
        <taxon>Bacillati</taxon>
        <taxon>Actinomycetota</taxon>
        <taxon>Actinomycetes</taxon>
        <taxon>Pseudonocardiales</taxon>
        <taxon>Pseudonocardiaceae</taxon>
        <taxon>Amycolatopsis</taxon>
    </lineage>
</organism>
<dbReference type="EMBL" id="FOWW01000001">
    <property type="protein sequence ID" value="SFO81695.1"/>
    <property type="molecule type" value="Genomic_DNA"/>
</dbReference>
<dbReference type="InterPro" id="IPR032724">
    <property type="entry name" value="SCP1.201-like"/>
</dbReference>
<reference evidence="3" key="1">
    <citation type="submission" date="2016-10" db="EMBL/GenBank/DDBJ databases">
        <authorList>
            <person name="Varghese N."/>
            <person name="Submissions S."/>
        </authorList>
    </citation>
    <scope>NUCLEOTIDE SEQUENCE [LARGE SCALE GENOMIC DNA]</scope>
    <source>
        <strain evidence="3">CGMCC 4.5579</strain>
    </source>
</reference>
<evidence type="ECO:0000313" key="2">
    <source>
        <dbReference type="EMBL" id="SFO81695.1"/>
    </source>
</evidence>